<protein>
    <recommendedName>
        <fullName evidence="4">HTH cro/C1-type domain-containing protein</fullName>
    </recommendedName>
</protein>
<dbReference type="EMBL" id="LT629785">
    <property type="protein sequence ID" value="SDU30225.1"/>
    <property type="molecule type" value="Genomic_DNA"/>
</dbReference>
<dbReference type="SUPFAM" id="SSF47413">
    <property type="entry name" value="lambda repressor-like DNA-binding domains"/>
    <property type="match status" value="1"/>
</dbReference>
<dbReference type="Proteomes" id="UP000243232">
    <property type="component" value="Chromosome I"/>
</dbReference>
<feature type="region of interest" description="Disordered" evidence="1">
    <location>
        <begin position="1"/>
        <end position="51"/>
    </location>
</feature>
<sequence length="260" mass="28331">MATAKGKTTRTAAEKSIAAKSKAAAKPVRPRKKPPATATSERAAKAPGSGGLSLEKAAGALFGQLKGYTDMVAGGLMDVARVGSAIPMMSSDNWLKDLYAKAISPERLSAMADAGNFLRDAREVAGLNLQELATALGLSDTELLEEVEQGRATLPFDMILRVAALIARHDPIPFILNFLRTYNPALEKRLDYWGITALPKQYERERRFVNLVRQHDVLREMSDAEFDRFIGYQASAINLTLEVMASEKAANQHRTGKQKG</sequence>
<dbReference type="GO" id="GO:0003677">
    <property type="term" value="F:DNA binding"/>
    <property type="evidence" value="ECO:0007669"/>
    <property type="project" value="InterPro"/>
</dbReference>
<organism evidence="2 3">
    <name type="scientific">Pseudomonas pohangensis</name>
    <dbReference type="NCBI Taxonomy" id="364197"/>
    <lineage>
        <taxon>Bacteria</taxon>
        <taxon>Pseudomonadati</taxon>
        <taxon>Pseudomonadota</taxon>
        <taxon>Gammaproteobacteria</taxon>
        <taxon>Pseudomonadales</taxon>
        <taxon>Pseudomonadaceae</taxon>
        <taxon>Pseudomonas</taxon>
    </lineage>
</organism>
<dbReference type="AlphaFoldDB" id="A0A1H2HEH4"/>
<evidence type="ECO:0000313" key="2">
    <source>
        <dbReference type="EMBL" id="SDU30225.1"/>
    </source>
</evidence>
<dbReference type="Gene3D" id="1.10.260.40">
    <property type="entry name" value="lambda repressor-like DNA-binding domains"/>
    <property type="match status" value="1"/>
</dbReference>
<accession>A0A1H2HEH4</accession>
<keyword evidence="3" id="KW-1185">Reference proteome</keyword>
<dbReference type="OrthoDB" id="6359369at2"/>
<dbReference type="InterPro" id="IPR001387">
    <property type="entry name" value="Cro/C1-type_HTH"/>
</dbReference>
<evidence type="ECO:0008006" key="4">
    <source>
        <dbReference type="Google" id="ProtNLM"/>
    </source>
</evidence>
<proteinExistence type="predicted"/>
<name>A0A1H2HEH4_9PSED</name>
<reference evidence="3" key="1">
    <citation type="submission" date="2016-10" db="EMBL/GenBank/DDBJ databases">
        <authorList>
            <person name="Varghese N."/>
            <person name="Submissions S."/>
        </authorList>
    </citation>
    <scope>NUCLEOTIDE SEQUENCE [LARGE SCALE GENOMIC DNA]</scope>
    <source>
        <strain evidence="3">DSM 17875</strain>
    </source>
</reference>
<dbReference type="STRING" id="364197.SAMN05216296_2949"/>
<dbReference type="CDD" id="cd00093">
    <property type="entry name" value="HTH_XRE"/>
    <property type="match status" value="1"/>
</dbReference>
<dbReference type="RefSeq" id="WP_090196918.1">
    <property type="nucleotide sequence ID" value="NZ_LT629785.1"/>
</dbReference>
<feature type="compositionally biased region" description="Low complexity" evidence="1">
    <location>
        <begin position="1"/>
        <end position="27"/>
    </location>
</feature>
<gene>
    <name evidence="2" type="ORF">SAMN05216296_2949</name>
</gene>
<dbReference type="InterPro" id="IPR010982">
    <property type="entry name" value="Lambda_DNA-bd_dom_sf"/>
</dbReference>
<evidence type="ECO:0000256" key="1">
    <source>
        <dbReference type="SAM" id="MobiDB-lite"/>
    </source>
</evidence>
<evidence type="ECO:0000313" key="3">
    <source>
        <dbReference type="Proteomes" id="UP000243232"/>
    </source>
</evidence>